<proteinExistence type="predicted"/>
<comment type="caution">
    <text evidence="1">The sequence shown here is derived from an EMBL/GenBank/DDBJ whole genome shotgun (WGS) entry which is preliminary data.</text>
</comment>
<dbReference type="GO" id="GO:0005975">
    <property type="term" value="P:carbohydrate metabolic process"/>
    <property type="evidence" value="ECO:0007669"/>
    <property type="project" value="InterPro"/>
</dbReference>
<sequence length="322" mass="37971">MNLNNLRSAALNVREWFETNFSKETGLNHNDDIAIYFKVPSMLLAGDSEEKANEVQQFIMKNFLMNTGDFKKAENCKTENPTYIEYYSYMNCWIMRSGLKLKIDMTNSFDYIHNNFNNYELKDVSASDNCIELLTVANIGYTYLIKGDLQEAIRAANCLEHFWNIQQEKDKYFYLRMDKHQKLIKSNPENPFYCISKTNDNQLYFFLGFPISFLAELYDLTKDKKYLNLSKSYYNYTINCHGIFKSNFSHKVSWAASILYRITGDNIYLDAIEKITNHILENRDKTGLWLTNDGSIDYDQTAEFANWFFEIIKNIEKRVDIK</sequence>
<keyword evidence="2" id="KW-1185">Reference proteome</keyword>
<dbReference type="InterPro" id="IPR008928">
    <property type="entry name" value="6-hairpin_glycosidase_sf"/>
</dbReference>
<evidence type="ECO:0000313" key="2">
    <source>
        <dbReference type="Proteomes" id="UP000549394"/>
    </source>
</evidence>
<organism evidence="1 2">
    <name type="scientific">Dimorphilus gyrociliatus</name>
    <dbReference type="NCBI Taxonomy" id="2664684"/>
    <lineage>
        <taxon>Eukaryota</taxon>
        <taxon>Metazoa</taxon>
        <taxon>Spiralia</taxon>
        <taxon>Lophotrochozoa</taxon>
        <taxon>Annelida</taxon>
        <taxon>Polychaeta</taxon>
        <taxon>Polychaeta incertae sedis</taxon>
        <taxon>Dinophilidae</taxon>
        <taxon>Dimorphilus</taxon>
    </lineage>
</organism>
<accession>A0A7I8V5Z6</accession>
<reference evidence="1 2" key="1">
    <citation type="submission" date="2020-08" db="EMBL/GenBank/DDBJ databases">
        <authorList>
            <person name="Hejnol A."/>
        </authorList>
    </citation>
    <scope>NUCLEOTIDE SEQUENCE [LARGE SCALE GENOMIC DNA]</scope>
</reference>
<dbReference type="Proteomes" id="UP000549394">
    <property type="component" value="Unassembled WGS sequence"/>
</dbReference>
<dbReference type="EMBL" id="CAJFCJ010000001">
    <property type="protein sequence ID" value="CAD5111142.1"/>
    <property type="molecule type" value="Genomic_DNA"/>
</dbReference>
<dbReference type="SUPFAM" id="SSF48208">
    <property type="entry name" value="Six-hairpin glycosidases"/>
    <property type="match status" value="1"/>
</dbReference>
<evidence type="ECO:0000313" key="1">
    <source>
        <dbReference type="EMBL" id="CAD5111142.1"/>
    </source>
</evidence>
<dbReference type="OrthoDB" id="1879688at2759"/>
<name>A0A7I8V5Z6_9ANNE</name>
<dbReference type="AlphaFoldDB" id="A0A7I8V5Z6"/>
<gene>
    <name evidence="1" type="ORF">DGYR_LOCUS474</name>
</gene>
<protein>
    <submittedName>
        <fullName evidence="1">Uncharacterized protein</fullName>
    </submittedName>
</protein>
<dbReference type="Gene3D" id="1.50.10.20">
    <property type="match status" value="1"/>
</dbReference>